<feature type="signal peptide" evidence="1">
    <location>
        <begin position="1"/>
        <end position="17"/>
    </location>
</feature>
<evidence type="ECO:0000313" key="2">
    <source>
        <dbReference type="EMBL" id="NMD86822.1"/>
    </source>
</evidence>
<keyword evidence="1" id="KW-0732">Signal</keyword>
<protein>
    <recommendedName>
        <fullName evidence="4">Parallel beta helix pectate lyase-like protein</fullName>
    </recommendedName>
</protein>
<dbReference type="InterPro" id="IPR012334">
    <property type="entry name" value="Pectin_lyas_fold"/>
</dbReference>
<gene>
    <name evidence="2" type="ORF">HF882_09515</name>
</gene>
<accession>A0A848B113</accession>
<proteinExistence type="predicted"/>
<evidence type="ECO:0000313" key="3">
    <source>
        <dbReference type="Proteomes" id="UP000576225"/>
    </source>
</evidence>
<reference evidence="2 3" key="1">
    <citation type="submission" date="2020-04" db="EMBL/GenBank/DDBJ databases">
        <authorList>
            <person name="Hitch T.C.A."/>
            <person name="Wylensek D."/>
            <person name="Clavel T."/>
        </authorList>
    </citation>
    <scope>NUCLEOTIDE SEQUENCE [LARGE SCALE GENOMIC DNA]</scope>
    <source>
        <strain evidence="2 3">COR2-253-APC-1A</strain>
    </source>
</reference>
<comment type="caution">
    <text evidence="2">The sequence shown here is derived from an EMBL/GenBank/DDBJ whole genome shotgun (WGS) entry which is preliminary data.</text>
</comment>
<dbReference type="SUPFAM" id="SSF51126">
    <property type="entry name" value="Pectin lyase-like"/>
    <property type="match status" value="1"/>
</dbReference>
<name>A0A848B113_9BACT</name>
<dbReference type="Gene3D" id="2.160.20.10">
    <property type="entry name" value="Single-stranded right-handed beta-helix, Pectin lyase-like"/>
    <property type="match status" value="2"/>
</dbReference>
<dbReference type="SMART" id="SM00710">
    <property type="entry name" value="PbH1"/>
    <property type="match status" value="4"/>
</dbReference>
<dbReference type="EMBL" id="JABAEW010000015">
    <property type="protein sequence ID" value="NMD86822.1"/>
    <property type="molecule type" value="Genomic_DNA"/>
</dbReference>
<dbReference type="InterPro" id="IPR011050">
    <property type="entry name" value="Pectin_lyase_fold/virulence"/>
</dbReference>
<dbReference type="Proteomes" id="UP000576225">
    <property type="component" value="Unassembled WGS sequence"/>
</dbReference>
<organism evidence="2 3">
    <name type="scientific">Victivallis vadensis</name>
    <dbReference type="NCBI Taxonomy" id="172901"/>
    <lineage>
        <taxon>Bacteria</taxon>
        <taxon>Pseudomonadati</taxon>
        <taxon>Lentisphaerota</taxon>
        <taxon>Lentisphaeria</taxon>
        <taxon>Victivallales</taxon>
        <taxon>Victivallaceae</taxon>
        <taxon>Victivallis</taxon>
    </lineage>
</organism>
<dbReference type="InterPro" id="IPR006626">
    <property type="entry name" value="PbH1"/>
</dbReference>
<dbReference type="AlphaFoldDB" id="A0A848B113"/>
<dbReference type="Gene3D" id="2.60.120.260">
    <property type="entry name" value="Galactose-binding domain-like"/>
    <property type="match status" value="1"/>
</dbReference>
<dbReference type="RefSeq" id="WP_168962435.1">
    <property type="nucleotide sequence ID" value="NZ_DBFOHU010000362.1"/>
</dbReference>
<evidence type="ECO:0008006" key="4">
    <source>
        <dbReference type="Google" id="ProtNLM"/>
    </source>
</evidence>
<evidence type="ECO:0000256" key="1">
    <source>
        <dbReference type="SAM" id="SignalP"/>
    </source>
</evidence>
<feature type="chain" id="PRO_5032737539" description="Parallel beta helix pectate lyase-like protein" evidence="1">
    <location>
        <begin position="18"/>
        <end position="770"/>
    </location>
</feature>
<sequence length="770" mass="85636">MKIQLVTTAALALCVSAAGTVFDFEKDLGGGRYDRRYAKLNTATPLSGSGSLEIDTRQGGGEWNAAWSLPKEILKSGESYRITFRVKVLEKQQDAPAHLLVIARPLSASHGLSDAGMVTLENVGKEEFVTFRLNIPKAPDDYSLQFHTHFKVHALVDEITVTPAKLEAVPAQPQAEPAALPEKLPSGAREFQVDPAEKRKQKIFNAKEFGVSADSPDNTAALQKAIDAVRRKTPAKLVLDPGVYRFGGDKPVLFDAITDFEFDGQGATLLFQRTGGRQLVAIHHCMRSEFRNFTIDWDWESDPLASVVKLESVSPKLETVRVRFLDCDRFPKQEVRAADLNRLNPATRRPDPARALRIPLEFYKGQNKPQVRWIEPNLLEITAKPGTFRAAEAGDTFLLRHYVYDLNGIDLRINRHLTLDNVTIASAPGMGILTAGAQHHWQLLNCRIVPPAGSKRPCGTTADAMHTTSSAGFFRMENCELGHSCDDTMNFHDLNGYAVRLDDRRVMATNLNYHPGDYFRKGDPIELCNADFSPTGFTAKAVSVRRNGKRCEIEFAEKVPEGDNFIVLNRRFGTRNLIFRNNHIHDFPRGLLLSAEDVTIENNRFERGIASGIKLETGYTLQVWSEGYGVRNILIRNNWFDRVNPIGRYPNENSPDIYINSYLGTDPSLRKSTYPIIRDVWITGNEFIDSTGSPVYVCTADNVTVSGNRFVNRSELPVKSEARGAIGVSDSGTVQILNNVWESSLPGVKSGLLYDADTVKQPQFGGNTVK</sequence>